<dbReference type="Proteomes" id="UP000076632">
    <property type="component" value="Unassembled WGS sequence"/>
</dbReference>
<gene>
    <name evidence="2" type="ORF">L228DRAFT_243207</name>
</gene>
<dbReference type="GeneID" id="28896771"/>
<dbReference type="OrthoDB" id="5412996at2759"/>
<dbReference type="EMBL" id="KV407454">
    <property type="protein sequence ID" value="KZF26708.1"/>
    <property type="molecule type" value="Genomic_DNA"/>
</dbReference>
<dbReference type="InterPro" id="IPR051678">
    <property type="entry name" value="AGP_Transferase"/>
</dbReference>
<dbReference type="RefSeq" id="XP_018192263.1">
    <property type="nucleotide sequence ID" value="XM_018331634.1"/>
</dbReference>
<evidence type="ECO:0000313" key="2">
    <source>
        <dbReference type="EMBL" id="KZF26708.1"/>
    </source>
</evidence>
<dbReference type="AlphaFoldDB" id="A0A165JWE9"/>
<keyword evidence="3" id="KW-1185">Reference proteome</keyword>
<dbReference type="InterPro" id="IPR011009">
    <property type="entry name" value="Kinase-like_dom_sf"/>
</dbReference>
<reference evidence="2 3" key="1">
    <citation type="journal article" date="2016" name="Fungal Biol.">
        <title>The genome of Xylona heveae provides a window into fungal endophytism.</title>
        <authorList>
            <person name="Gazis R."/>
            <person name="Kuo A."/>
            <person name="Riley R."/>
            <person name="LaButti K."/>
            <person name="Lipzen A."/>
            <person name="Lin J."/>
            <person name="Amirebrahimi M."/>
            <person name="Hesse C.N."/>
            <person name="Spatafora J.W."/>
            <person name="Henrissat B."/>
            <person name="Hainaut M."/>
            <person name="Grigoriev I.V."/>
            <person name="Hibbett D.S."/>
        </authorList>
    </citation>
    <scope>NUCLEOTIDE SEQUENCE [LARGE SCALE GENOMIC DNA]</scope>
    <source>
        <strain evidence="2 3">TC161</strain>
    </source>
</reference>
<accession>A0A165JWE9</accession>
<dbReference type="GO" id="GO:0016301">
    <property type="term" value="F:kinase activity"/>
    <property type="evidence" value="ECO:0007669"/>
    <property type="project" value="UniProtKB-KW"/>
</dbReference>
<keyword evidence="2" id="KW-0418">Kinase</keyword>
<dbReference type="PANTHER" id="PTHR21310">
    <property type="entry name" value="AMINOGLYCOSIDE PHOSPHOTRANSFERASE-RELATED-RELATED"/>
    <property type="match status" value="1"/>
</dbReference>
<dbReference type="Gene3D" id="3.90.1200.10">
    <property type="match status" value="1"/>
</dbReference>
<dbReference type="OMA" id="WEPDLDQ"/>
<dbReference type="PANTHER" id="PTHR21310:SF37">
    <property type="entry name" value="AMINOGLYCOSIDE PHOSPHOTRANSFERASE DOMAIN-CONTAINING PROTEIN"/>
    <property type="match status" value="1"/>
</dbReference>
<dbReference type="Pfam" id="PF01636">
    <property type="entry name" value="APH"/>
    <property type="match status" value="1"/>
</dbReference>
<organism evidence="2 3">
    <name type="scientific">Xylona heveae (strain CBS 132557 / TC161)</name>
    <dbReference type="NCBI Taxonomy" id="1328760"/>
    <lineage>
        <taxon>Eukaryota</taxon>
        <taxon>Fungi</taxon>
        <taxon>Dikarya</taxon>
        <taxon>Ascomycota</taxon>
        <taxon>Pezizomycotina</taxon>
        <taxon>Xylonomycetes</taxon>
        <taxon>Xylonales</taxon>
        <taxon>Xylonaceae</taxon>
        <taxon>Xylona</taxon>
    </lineage>
</organism>
<feature type="domain" description="Aminoglycoside phosphotransferase" evidence="1">
    <location>
        <begin position="48"/>
        <end position="310"/>
    </location>
</feature>
<dbReference type="InterPro" id="IPR002575">
    <property type="entry name" value="Aminoglycoside_PTrfase"/>
</dbReference>
<dbReference type="InParanoid" id="A0A165JWE9"/>
<dbReference type="SUPFAM" id="SSF56112">
    <property type="entry name" value="Protein kinase-like (PK-like)"/>
    <property type="match status" value="1"/>
</dbReference>
<proteinExistence type="predicted"/>
<evidence type="ECO:0000259" key="1">
    <source>
        <dbReference type="Pfam" id="PF01636"/>
    </source>
</evidence>
<protein>
    <submittedName>
        <fullName evidence="2">Kinase-like protein</fullName>
    </submittedName>
</protein>
<keyword evidence="2" id="KW-0808">Transferase</keyword>
<name>A0A165JWE9_XYLHT</name>
<dbReference type="Gene3D" id="3.30.200.20">
    <property type="entry name" value="Phosphorylase Kinase, domain 1"/>
    <property type="match status" value="1"/>
</dbReference>
<dbReference type="STRING" id="1328760.A0A165JWE9"/>
<sequence length="453" mass="52253">MDFDNIAKEQSDRIFQVWIQNLLRNSPEDLAGKLASRHCPGTPVTALRLSNGAFNICYRVTYEDGRRVEVRFAALGRVIARNEKVEDEVAIMSYIGRHTAIPVPKVLGYGKCVVGPYIVMSFIEGKSLSAYLRDSAQETVALSSTISTSTLRRAYFSMSEILLELSKPEFPCIGAIRQDESGSWTVLKRPLTFNMNRLTQFSNIPHSIFRQPPFGTAADYFEELAQQHFHHLELQRNDAISDEADCRKKYIARCLFRKISHEISKRHCSGPFRLYCDDFHPDNVLVDASTLVVTGVVDWEFAYAAPVEFTYAAPWWLLLERPEDWEPDLDQFLTRFMPRFRTFLEVLEDCETRKIKDGSLLQHQRLSIAMKDSLGSGLFWICLASRHSSMFDEIYWNIIDPRFFGQFTTIQDRLCLLTTEERLNIDTFIEKKVHQASERNLVSHYSIDELVEL</sequence>
<evidence type="ECO:0000313" key="3">
    <source>
        <dbReference type="Proteomes" id="UP000076632"/>
    </source>
</evidence>